<dbReference type="AlphaFoldDB" id="A0AAT9GBW4"/>
<proteinExistence type="predicted"/>
<dbReference type="EMBL" id="AP029172">
    <property type="protein sequence ID" value="BFD47214.1"/>
    <property type="molecule type" value="Genomic_DNA"/>
</dbReference>
<sequence length="105" mass="11729">MPDGRKDISIKLDDKTTLVTMFNIVSAEYNLLKLRESSIANAIAMSIMLSDGLILKIKASAIPSNEEWDKLSPKYDNLCHIINDPKAPVTRLIITTAIRLLMKKS</sequence>
<organism evidence="1">
    <name type="scientific">Wolbachia endosymbiont of Sergentomyia squamirostris</name>
    <dbReference type="NCBI Taxonomy" id="3113640"/>
    <lineage>
        <taxon>Bacteria</taxon>
        <taxon>Pseudomonadati</taxon>
        <taxon>Pseudomonadota</taxon>
        <taxon>Alphaproteobacteria</taxon>
        <taxon>Rickettsiales</taxon>
        <taxon>Anaplasmataceae</taxon>
        <taxon>Wolbachieae</taxon>
        <taxon>Wolbachia</taxon>
    </lineage>
</organism>
<accession>A0AAT9GBW4</accession>
<name>A0AAT9GBW4_9RICK</name>
<protein>
    <submittedName>
        <fullName evidence="1">Uncharacterized protein</fullName>
    </submittedName>
</protein>
<gene>
    <name evidence="1" type="ORF">DMENIID0003_02880</name>
</gene>
<evidence type="ECO:0000313" key="1">
    <source>
        <dbReference type="EMBL" id="BFD47214.1"/>
    </source>
</evidence>
<reference evidence="1" key="1">
    <citation type="submission" date="2024-01" db="EMBL/GenBank/DDBJ databases">
        <title>Sequencing the genomes of a sandfly, Sergentomyia squamirostris, and its two endosymbionts.</title>
        <authorList>
            <person name="Itokawa K."/>
            <person name="Sanjoba C."/>
        </authorList>
    </citation>
    <scope>NUCLEOTIDE SEQUENCE</scope>
    <source>
        <strain evidence="1">WSSQ</strain>
    </source>
</reference>